<accession>A0ABW2NXN2</accession>
<dbReference type="RefSeq" id="WP_380825378.1">
    <property type="nucleotide sequence ID" value="NZ_JBHTCG010000004.1"/>
</dbReference>
<keyword evidence="2" id="KW-1185">Reference proteome</keyword>
<name>A0ABW2NXN2_9ACTN</name>
<evidence type="ECO:0000313" key="2">
    <source>
        <dbReference type="Proteomes" id="UP001596496"/>
    </source>
</evidence>
<organism evidence="1 2">
    <name type="scientific">Sphaerisporangium rhizosphaerae</name>
    <dbReference type="NCBI Taxonomy" id="2269375"/>
    <lineage>
        <taxon>Bacteria</taxon>
        <taxon>Bacillati</taxon>
        <taxon>Actinomycetota</taxon>
        <taxon>Actinomycetes</taxon>
        <taxon>Streptosporangiales</taxon>
        <taxon>Streptosporangiaceae</taxon>
        <taxon>Sphaerisporangium</taxon>
    </lineage>
</organism>
<protein>
    <submittedName>
        <fullName evidence="1">Uncharacterized protein</fullName>
    </submittedName>
</protein>
<dbReference type="Proteomes" id="UP001596496">
    <property type="component" value="Unassembled WGS sequence"/>
</dbReference>
<gene>
    <name evidence="1" type="ORF">ACFQSB_08340</name>
</gene>
<proteinExistence type="predicted"/>
<evidence type="ECO:0000313" key="1">
    <source>
        <dbReference type="EMBL" id="MFC7382211.1"/>
    </source>
</evidence>
<dbReference type="EMBL" id="JBHTCG010000004">
    <property type="protein sequence ID" value="MFC7382211.1"/>
    <property type="molecule type" value="Genomic_DNA"/>
</dbReference>
<reference evidence="2" key="1">
    <citation type="journal article" date="2019" name="Int. J. Syst. Evol. Microbiol.">
        <title>The Global Catalogue of Microorganisms (GCM) 10K type strain sequencing project: providing services to taxonomists for standard genome sequencing and annotation.</title>
        <authorList>
            <consortium name="The Broad Institute Genomics Platform"/>
            <consortium name="The Broad Institute Genome Sequencing Center for Infectious Disease"/>
            <person name="Wu L."/>
            <person name="Ma J."/>
        </authorList>
    </citation>
    <scope>NUCLEOTIDE SEQUENCE [LARGE SCALE GENOMIC DNA]</scope>
    <source>
        <strain evidence="2">CECT 7649</strain>
    </source>
</reference>
<comment type="caution">
    <text evidence="1">The sequence shown here is derived from an EMBL/GenBank/DDBJ whole genome shotgun (WGS) entry which is preliminary data.</text>
</comment>
<sequence>MPNLTPAAAAERKAKVYATLGLRLVYQPGKQKVLVTNSRDQDPLGDRFVSEGRLEPFAYLLTSQLAPWLDLP</sequence>